<name>A0AA38VZS9_9ASTR</name>
<evidence type="ECO:0000259" key="6">
    <source>
        <dbReference type="Pfam" id="PF26168"/>
    </source>
</evidence>
<evidence type="ECO:0000256" key="1">
    <source>
        <dbReference type="ARBA" id="ARBA00009995"/>
    </source>
</evidence>
<keyword evidence="2 4" id="KW-0328">Glycosyltransferase</keyword>
<dbReference type="InterPro" id="IPR058980">
    <property type="entry name" value="Glyco_transf_N"/>
</dbReference>
<dbReference type="Gene3D" id="3.40.50.2000">
    <property type="entry name" value="Glycogen Phosphorylase B"/>
    <property type="match status" value="2"/>
</dbReference>
<reference evidence="7" key="1">
    <citation type="submission" date="2023-03" db="EMBL/GenBank/DDBJ databases">
        <title>Chromosome-scale reference genome and RAD-based genetic map of yellow starthistle (Centaurea solstitialis) reveal putative structural variation and QTLs associated with invader traits.</title>
        <authorList>
            <person name="Reatini B."/>
            <person name="Cang F.A."/>
            <person name="Jiang Q."/>
            <person name="Mckibben M.T.W."/>
            <person name="Barker M.S."/>
            <person name="Rieseberg L.H."/>
            <person name="Dlugosch K.M."/>
        </authorList>
    </citation>
    <scope>NUCLEOTIDE SEQUENCE</scope>
    <source>
        <strain evidence="7">CAN-66</strain>
        <tissue evidence="7">Leaf</tissue>
    </source>
</reference>
<comment type="similarity">
    <text evidence="1 4">Belongs to the UDP-glycosyltransferase family.</text>
</comment>
<evidence type="ECO:0000256" key="4">
    <source>
        <dbReference type="RuleBase" id="RU003718"/>
    </source>
</evidence>
<dbReference type="Proteomes" id="UP001172457">
    <property type="component" value="Chromosome 6"/>
</dbReference>
<dbReference type="SUPFAM" id="SSF53756">
    <property type="entry name" value="UDP-Glycosyltransferase/glycogen phosphorylase"/>
    <property type="match status" value="1"/>
</dbReference>
<dbReference type="Pfam" id="PF26168">
    <property type="entry name" value="Glyco_transf_N"/>
    <property type="match status" value="1"/>
</dbReference>
<proteinExistence type="inferred from homology"/>
<dbReference type="PROSITE" id="PS00375">
    <property type="entry name" value="UDPGT"/>
    <property type="match status" value="1"/>
</dbReference>
<gene>
    <name evidence="7" type="ORF">OSB04_023584</name>
</gene>
<dbReference type="GO" id="GO:0009690">
    <property type="term" value="P:cytokinin metabolic process"/>
    <property type="evidence" value="ECO:0007669"/>
    <property type="project" value="UniProtKB-ARBA"/>
</dbReference>
<evidence type="ECO:0000256" key="3">
    <source>
        <dbReference type="ARBA" id="ARBA00022679"/>
    </source>
</evidence>
<comment type="caution">
    <text evidence="7">The sequence shown here is derived from an EMBL/GenBank/DDBJ whole genome shotgun (WGS) entry which is preliminary data.</text>
</comment>
<evidence type="ECO:0000313" key="8">
    <source>
        <dbReference type="Proteomes" id="UP001172457"/>
    </source>
</evidence>
<dbReference type="CDD" id="cd03784">
    <property type="entry name" value="GT1_Gtf-like"/>
    <property type="match status" value="1"/>
</dbReference>
<dbReference type="GO" id="GO:0016138">
    <property type="term" value="P:glycoside biosynthetic process"/>
    <property type="evidence" value="ECO:0007669"/>
    <property type="project" value="UniProtKB-ARBA"/>
</dbReference>
<keyword evidence="3 4" id="KW-0808">Transferase</keyword>
<dbReference type="FunFam" id="3.40.50.2000:FF:000060">
    <property type="entry name" value="Glycosyltransferase"/>
    <property type="match status" value="1"/>
</dbReference>
<evidence type="ECO:0000313" key="7">
    <source>
        <dbReference type="EMBL" id="KAJ9543877.1"/>
    </source>
</evidence>
<accession>A0AA38VZS9</accession>
<evidence type="ECO:0000256" key="2">
    <source>
        <dbReference type="ARBA" id="ARBA00022676"/>
    </source>
</evidence>
<dbReference type="Pfam" id="PF00201">
    <property type="entry name" value="UDPGT"/>
    <property type="match status" value="1"/>
</dbReference>
<dbReference type="InterPro" id="IPR035595">
    <property type="entry name" value="UDP_glycos_trans_CS"/>
</dbReference>
<dbReference type="EC" id="2.4.1.-" evidence="5"/>
<evidence type="ECO:0000256" key="5">
    <source>
        <dbReference type="RuleBase" id="RU362057"/>
    </source>
</evidence>
<dbReference type="PANTHER" id="PTHR48044:SF88">
    <property type="entry name" value="GLYCOSYLTRANSFERASE"/>
    <property type="match status" value="1"/>
</dbReference>
<dbReference type="AlphaFoldDB" id="A0AA38VZS9"/>
<keyword evidence="8" id="KW-1185">Reference proteome</keyword>
<sequence>MEDKSGVVVVMVPFLAQGHLNQLLHLSRLLSAYNLPIHIVGTTTHNRQAKLRVHGWDPISAANIHYHEYQIPQFESPPPDPNESTKFPTHLISSFKASSHLREPFTELLATISPTARRVIVVHDYLMSIVVQDVVSFENTEAFVFHGASAFTTFSYIWEGKGKPCLDDVESYMHLMKIPTLEGVIPAEVLEIAVTNNICHKFNSGNIYDACKVIDHKFIDFLAEGVCGSSKQWAMGPFNPVAIIDDENPSKRHKVLEWLDKHAKDSVIYVSFGTTTSFSEEQIQELAIGLENSEQNFVWALRDADKADIFVGEVRRIELPKGFEERVEGRGLVVREWAPQLEILAHPATGGFMTHCGWNSSMESITMGVPMAAWPIHSDQPRNATLITEVIKTGIGVWDQEDDHELVSSSRIEKSIRKLMGSDEMRKRAGKLGEDVRRSVEKGGVTRMEIDSFVAHIIRPSAMVPIDTNCYLSATSAYEYLTNSSTFIPIPYQSK</sequence>
<dbReference type="EMBL" id="JARYMX010000006">
    <property type="protein sequence ID" value="KAJ9543877.1"/>
    <property type="molecule type" value="Genomic_DNA"/>
</dbReference>
<dbReference type="InterPro" id="IPR002213">
    <property type="entry name" value="UDP_glucos_trans"/>
</dbReference>
<feature type="domain" description="Glycosyltransferase N-terminal" evidence="6">
    <location>
        <begin position="6"/>
        <end position="240"/>
    </location>
</feature>
<organism evidence="7 8">
    <name type="scientific">Centaurea solstitialis</name>
    <name type="common">yellow star-thistle</name>
    <dbReference type="NCBI Taxonomy" id="347529"/>
    <lineage>
        <taxon>Eukaryota</taxon>
        <taxon>Viridiplantae</taxon>
        <taxon>Streptophyta</taxon>
        <taxon>Embryophyta</taxon>
        <taxon>Tracheophyta</taxon>
        <taxon>Spermatophyta</taxon>
        <taxon>Magnoliopsida</taxon>
        <taxon>eudicotyledons</taxon>
        <taxon>Gunneridae</taxon>
        <taxon>Pentapetalae</taxon>
        <taxon>asterids</taxon>
        <taxon>campanulids</taxon>
        <taxon>Asterales</taxon>
        <taxon>Asteraceae</taxon>
        <taxon>Carduoideae</taxon>
        <taxon>Cardueae</taxon>
        <taxon>Centaureinae</taxon>
        <taxon>Centaurea</taxon>
    </lineage>
</organism>
<dbReference type="FunFam" id="3.40.50.2000:FF:000238">
    <property type="entry name" value="Glycosyltransferase"/>
    <property type="match status" value="1"/>
</dbReference>
<dbReference type="PANTHER" id="PTHR48044">
    <property type="entry name" value="GLYCOSYLTRANSFERASE"/>
    <property type="match status" value="1"/>
</dbReference>
<dbReference type="GO" id="GO:0050404">
    <property type="term" value="F:zeatin O-beta-D-xylosyltransferase activity"/>
    <property type="evidence" value="ECO:0007669"/>
    <property type="project" value="UniProtKB-ARBA"/>
</dbReference>
<protein>
    <recommendedName>
        <fullName evidence="5">Glycosyltransferase</fullName>
        <ecNumber evidence="5">2.4.1.-</ecNumber>
    </recommendedName>
</protein>